<reference evidence="2" key="1">
    <citation type="journal article" date="2020" name="Stud. Mycol.">
        <title>101 Dothideomycetes genomes: a test case for predicting lifestyles and emergence of pathogens.</title>
        <authorList>
            <person name="Haridas S."/>
            <person name="Albert R."/>
            <person name="Binder M."/>
            <person name="Bloem J."/>
            <person name="Labutti K."/>
            <person name="Salamov A."/>
            <person name="Andreopoulos B."/>
            <person name="Baker S."/>
            <person name="Barry K."/>
            <person name="Bills G."/>
            <person name="Bluhm B."/>
            <person name="Cannon C."/>
            <person name="Castanera R."/>
            <person name="Culley D."/>
            <person name="Daum C."/>
            <person name="Ezra D."/>
            <person name="Gonzalez J."/>
            <person name="Henrissat B."/>
            <person name="Kuo A."/>
            <person name="Liang C."/>
            <person name="Lipzen A."/>
            <person name="Lutzoni F."/>
            <person name="Magnuson J."/>
            <person name="Mondo S."/>
            <person name="Nolan M."/>
            <person name="Ohm R."/>
            <person name="Pangilinan J."/>
            <person name="Park H.-J."/>
            <person name="Ramirez L."/>
            <person name="Alfaro M."/>
            <person name="Sun H."/>
            <person name="Tritt A."/>
            <person name="Yoshinaga Y."/>
            <person name="Zwiers L.-H."/>
            <person name="Turgeon B."/>
            <person name="Goodwin S."/>
            <person name="Spatafora J."/>
            <person name="Crous P."/>
            <person name="Grigoriev I."/>
        </authorList>
    </citation>
    <scope>NUCLEOTIDE SEQUENCE</scope>
    <source>
        <strain evidence="2">CBS 262.69</strain>
    </source>
</reference>
<proteinExistence type="predicted"/>
<accession>A0A6G1HSD8</accession>
<evidence type="ECO:0000313" key="2">
    <source>
        <dbReference type="EMBL" id="KAF2398749.1"/>
    </source>
</evidence>
<keyword evidence="3" id="KW-1185">Reference proteome</keyword>
<protein>
    <submittedName>
        <fullName evidence="2">Uncharacterized protein</fullName>
    </submittedName>
</protein>
<evidence type="ECO:0000256" key="1">
    <source>
        <dbReference type="SAM" id="Coils"/>
    </source>
</evidence>
<dbReference type="Proteomes" id="UP000799640">
    <property type="component" value="Unassembled WGS sequence"/>
</dbReference>
<organism evidence="2 3">
    <name type="scientific">Trichodelitschia bisporula</name>
    <dbReference type="NCBI Taxonomy" id="703511"/>
    <lineage>
        <taxon>Eukaryota</taxon>
        <taxon>Fungi</taxon>
        <taxon>Dikarya</taxon>
        <taxon>Ascomycota</taxon>
        <taxon>Pezizomycotina</taxon>
        <taxon>Dothideomycetes</taxon>
        <taxon>Dothideomycetes incertae sedis</taxon>
        <taxon>Phaeotrichales</taxon>
        <taxon>Phaeotrichaceae</taxon>
        <taxon>Trichodelitschia</taxon>
    </lineage>
</organism>
<dbReference type="EMBL" id="ML996699">
    <property type="protein sequence ID" value="KAF2398749.1"/>
    <property type="molecule type" value="Genomic_DNA"/>
</dbReference>
<gene>
    <name evidence="2" type="ORF">EJ06DRAFT_531842</name>
</gene>
<feature type="coiled-coil region" evidence="1">
    <location>
        <begin position="81"/>
        <end position="108"/>
    </location>
</feature>
<evidence type="ECO:0000313" key="3">
    <source>
        <dbReference type="Proteomes" id="UP000799640"/>
    </source>
</evidence>
<dbReference type="AlphaFoldDB" id="A0A6G1HSD8"/>
<dbReference type="OrthoDB" id="5015991at2759"/>
<sequence>MCFYEHLRFTCGDWKWGNFREHCNREYRIGETCGMKLVYTTAEVRNKCKLCDKVDTKLRKREVELARINRWQQEGRYPASVEKSQESIKILENEIRSLYAEIAHRRQAIGNQNGSSRSYA</sequence>
<keyword evidence="1" id="KW-0175">Coiled coil</keyword>
<name>A0A6G1HSD8_9PEZI</name>